<keyword evidence="1" id="KW-0472">Membrane</keyword>
<dbReference type="Proteomes" id="UP000807306">
    <property type="component" value="Unassembled WGS sequence"/>
</dbReference>
<protein>
    <submittedName>
        <fullName evidence="2">Uncharacterized protein</fullName>
    </submittedName>
</protein>
<comment type="caution">
    <text evidence="2">The sequence shown here is derived from an EMBL/GenBank/DDBJ whole genome shotgun (WGS) entry which is preliminary data.</text>
</comment>
<sequence>MSNARPFFPLEIFARIMDVLAMDNQDSLGVHALLTICCCFYSLIHIFRFVVMDLWDTNNVLKSRRLSGYEPQIPQCRLQCALY</sequence>
<accession>A0A9P6EJ90</accession>
<organism evidence="2 3">
    <name type="scientific">Crepidotus variabilis</name>
    <dbReference type="NCBI Taxonomy" id="179855"/>
    <lineage>
        <taxon>Eukaryota</taxon>
        <taxon>Fungi</taxon>
        <taxon>Dikarya</taxon>
        <taxon>Basidiomycota</taxon>
        <taxon>Agaricomycotina</taxon>
        <taxon>Agaricomycetes</taxon>
        <taxon>Agaricomycetidae</taxon>
        <taxon>Agaricales</taxon>
        <taxon>Agaricineae</taxon>
        <taxon>Crepidotaceae</taxon>
        <taxon>Crepidotus</taxon>
    </lineage>
</organism>
<dbReference type="EMBL" id="MU157843">
    <property type="protein sequence ID" value="KAF9529857.1"/>
    <property type="molecule type" value="Genomic_DNA"/>
</dbReference>
<keyword evidence="1" id="KW-0812">Transmembrane</keyword>
<evidence type="ECO:0000313" key="2">
    <source>
        <dbReference type="EMBL" id="KAF9529857.1"/>
    </source>
</evidence>
<proteinExistence type="predicted"/>
<evidence type="ECO:0000313" key="3">
    <source>
        <dbReference type="Proteomes" id="UP000807306"/>
    </source>
</evidence>
<name>A0A9P6EJ90_9AGAR</name>
<gene>
    <name evidence="2" type="ORF">CPB83DRAFT_851707</name>
</gene>
<keyword evidence="1" id="KW-1133">Transmembrane helix</keyword>
<feature type="transmembrane region" description="Helical" evidence="1">
    <location>
        <begin position="32"/>
        <end position="55"/>
    </location>
</feature>
<reference evidence="2" key="1">
    <citation type="submission" date="2020-11" db="EMBL/GenBank/DDBJ databases">
        <authorList>
            <consortium name="DOE Joint Genome Institute"/>
            <person name="Ahrendt S."/>
            <person name="Riley R."/>
            <person name="Andreopoulos W."/>
            <person name="Labutti K."/>
            <person name="Pangilinan J."/>
            <person name="Ruiz-Duenas F.J."/>
            <person name="Barrasa J.M."/>
            <person name="Sanchez-Garcia M."/>
            <person name="Camarero S."/>
            <person name="Miyauchi S."/>
            <person name="Serrano A."/>
            <person name="Linde D."/>
            <person name="Babiker R."/>
            <person name="Drula E."/>
            <person name="Ayuso-Fernandez I."/>
            <person name="Pacheco R."/>
            <person name="Padilla G."/>
            <person name="Ferreira P."/>
            <person name="Barriuso J."/>
            <person name="Kellner H."/>
            <person name="Castanera R."/>
            <person name="Alfaro M."/>
            <person name="Ramirez L."/>
            <person name="Pisabarro A.G."/>
            <person name="Kuo A."/>
            <person name="Tritt A."/>
            <person name="Lipzen A."/>
            <person name="He G."/>
            <person name="Yan M."/>
            <person name="Ng V."/>
            <person name="Cullen D."/>
            <person name="Martin F."/>
            <person name="Rosso M.-N."/>
            <person name="Henrissat B."/>
            <person name="Hibbett D."/>
            <person name="Martinez A.T."/>
            <person name="Grigoriev I.V."/>
        </authorList>
    </citation>
    <scope>NUCLEOTIDE SEQUENCE</scope>
    <source>
        <strain evidence="2">CBS 506.95</strain>
    </source>
</reference>
<dbReference type="AlphaFoldDB" id="A0A9P6EJ90"/>
<evidence type="ECO:0000256" key="1">
    <source>
        <dbReference type="SAM" id="Phobius"/>
    </source>
</evidence>
<keyword evidence="3" id="KW-1185">Reference proteome</keyword>